<feature type="signal peptide" evidence="1">
    <location>
        <begin position="1"/>
        <end position="25"/>
    </location>
</feature>
<organism evidence="2 3">
    <name type="scientific">Nonomuraea dietziae</name>
    <dbReference type="NCBI Taxonomy" id="65515"/>
    <lineage>
        <taxon>Bacteria</taxon>
        <taxon>Bacillati</taxon>
        <taxon>Actinomycetota</taxon>
        <taxon>Actinomycetes</taxon>
        <taxon>Streptosporangiales</taxon>
        <taxon>Streptosporangiaceae</taxon>
        <taxon>Nonomuraea</taxon>
    </lineage>
</organism>
<dbReference type="InterPro" id="IPR045935">
    <property type="entry name" value="DUF6355"/>
</dbReference>
<sequence>MRTRILKAMGGTLAALALTTAPTYASTVASADSAAGVRAAACGWDPDAFGAYYNHCNSNSNVVIRVERHLGLPGFDRCVKPGRTYLGSTSEIRYAWYKGVLC</sequence>
<evidence type="ECO:0008006" key="4">
    <source>
        <dbReference type="Google" id="ProtNLM"/>
    </source>
</evidence>
<protein>
    <recommendedName>
        <fullName evidence="4">Secreted protein</fullName>
    </recommendedName>
</protein>
<comment type="caution">
    <text evidence="2">The sequence shown here is derived from an EMBL/GenBank/DDBJ whole genome shotgun (WGS) entry which is preliminary data.</text>
</comment>
<dbReference type="Proteomes" id="UP000579945">
    <property type="component" value="Unassembled WGS sequence"/>
</dbReference>
<dbReference type="RefSeq" id="WP_183643075.1">
    <property type="nucleotide sequence ID" value="NZ_BAAAXX010000156.1"/>
</dbReference>
<dbReference type="EMBL" id="JACIBV010000001">
    <property type="protein sequence ID" value="MBB3724732.1"/>
    <property type="molecule type" value="Genomic_DNA"/>
</dbReference>
<name>A0A7W5YL18_9ACTN</name>
<dbReference type="GeneID" id="95387214"/>
<evidence type="ECO:0000313" key="2">
    <source>
        <dbReference type="EMBL" id="MBB3724732.1"/>
    </source>
</evidence>
<keyword evidence="1" id="KW-0732">Signal</keyword>
<evidence type="ECO:0000256" key="1">
    <source>
        <dbReference type="SAM" id="SignalP"/>
    </source>
</evidence>
<proteinExistence type="predicted"/>
<evidence type="ECO:0000313" key="3">
    <source>
        <dbReference type="Proteomes" id="UP000579945"/>
    </source>
</evidence>
<reference evidence="2 3" key="1">
    <citation type="submission" date="2020-08" db="EMBL/GenBank/DDBJ databases">
        <title>Sequencing the genomes of 1000 actinobacteria strains.</title>
        <authorList>
            <person name="Klenk H.-P."/>
        </authorList>
    </citation>
    <scope>NUCLEOTIDE SEQUENCE [LARGE SCALE GENOMIC DNA]</scope>
    <source>
        <strain evidence="2 3">DSM 44320</strain>
    </source>
</reference>
<gene>
    <name evidence="2" type="ORF">FHR33_000592</name>
</gene>
<feature type="chain" id="PRO_5038928519" description="Secreted protein" evidence="1">
    <location>
        <begin position="26"/>
        <end position="102"/>
    </location>
</feature>
<keyword evidence="3" id="KW-1185">Reference proteome</keyword>
<dbReference type="Pfam" id="PF19882">
    <property type="entry name" value="DUF6355"/>
    <property type="match status" value="1"/>
</dbReference>
<accession>A0A7W5YL18</accession>
<dbReference type="AlphaFoldDB" id="A0A7W5YL18"/>